<protein>
    <submittedName>
        <fullName evidence="5">Uncharacterized protein</fullName>
    </submittedName>
</protein>
<reference evidence="3" key="2">
    <citation type="submission" date="2021-12" db="EMBL/GenBank/DDBJ databases">
        <title>Black yeast isolated from Biological Soil Crust.</title>
        <authorList>
            <person name="Kurbessoian T."/>
        </authorList>
    </citation>
    <scope>NUCLEOTIDE SEQUENCE</scope>
    <source>
        <strain evidence="3">CCFEE 5208</strain>
    </source>
</reference>
<organism evidence="5 6">
    <name type="scientific">Friedmanniomyces endolithicus</name>
    <dbReference type="NCBI Taxonomy" id="329885"/>
    <lineage>
        <taxon>Eukaryota</taxon>
        <taxon>Fungi</taxon>
        <taxon>Dikarya</taxon>
        <taxon>Ascomycota</taxon>
        <taxon>Pezizomycotina</taxon>
        <taxon>Dothideomycetes</taxon>
        <taxon>Dothideomycetidae</taxon>
        <taxon>Mycosphaerellales</taxon>
        <taxon>Teratosphaeriaceae</taxon>
        <taxon>Friedmanniomyces</taxon>
    </lineage>
</organism>
<comment type="caution">
    <text evidence="5">The sequence shown here is derived from an EMBL/GenBank/DDBJ whole genome shotgun (WGS) entry which is preliminary data.</text>
</comment>
<gene>
    <name evidence="5" type="ORF">B0A54_15939</name>
    <name evidence="3" type="ORF">LTR82_017110</name>
    <name evidence="4" type="ORF">LTR91_019890</name>
</gene>
<evidence type="ECO:0000313" key="4">
    <source>
        <dbReference type="EMBL" id="KAK0961454.1"/>
    </source>
</evidence>
<dbReference type="EMBL" id="JASUXU010000125">
    <property type="protein sequence ID" value="KAK0304647.1"/>
    <property type="molecule type" value="Genomic_DNA"/>
</dbReference>
<sequence length="210" mass="23725">MPVLHHLYQRAASLATDTRALESRQFRALAHRATQALATAPSPNPLPLANRTPPITLVPRQYNGQLVAIPYFYQYGGPAPAAVAGIVLGSVAGFLLLLWLFWTLSNGSGFIRTSEYSERDRGERGSRSRRSSRQTTTEMRSRSPPRRERVIRQERIVREVPVQRERERESSRVRETVIIEDEGPPPPMMRGERRVEGDDIAGLPLRGSRF</sequence>
<dbReference type="Proteomes" id="UP001175353">
    <property type="component" value="Unassembled WGS sequence"/>
</dbReference>
<dbReference type="EMBL" id="NAJP01000111">
    <property type="protein sequence ID" value="TKA29339.1"/>
    <property type="molecule type" value="Genomic_DNA"/>
</dbReference>
<evidence type="ECO:0000313" key="3">
    <source>
        <dbReference type="EMBL" id="KAK0304647.1"/>
    </source>
</evidence>
<feature type="region of interest" description="Disordered" evidence="1">
    <location>
        <begin position="115"/>
        <end position="150"/>
    </location>
</feature>
<evidence type="ECO:0000313" key="5">
    <source>
        <dbReference type="EMBL" id="TKA29339.1"/>
    </source>
</evidence>
<accession>A0A4V5N4V7</accession>
<keyword evidence="2" id="KW-1133">Transmembrane helix</keyword>
<name>A0A4V5N4V7_9PEZI</name>
<dbReference type="EMBL" id="JAUJLE010000311">
    <property type="protein sequence ID" value="KAK0961454.1"/>
    <property type="molecule type" value="Genomic_DNA"/>
</dbReference>
<feature type="region of interest" description="Disordered" evidence="1">
    <location>
        <begin position="162"/>
        <end position="210"/>
    </location>
</feature>
<feature type="compositionally biased region" description="Basic and acidic residues" evidence="1">
    <location>
        <begin position="139"/>
        <end position="150"/>
    </location>
</feature>
<dbReference type="AlphaFoldDB" id="A0A4V5N4V7"/>
<keyword evidence="2" id="KW-0472">Membrane</keyword>
<evidence type="ECO:0000256" key="2">
    <source>
        <dbReference type="SAM" id="Phobius"/>
    </source>
</evidence>
<keyword evidence="2" id="KW-0812">Transmembrane</keyword>
<dbReference type="Proteomes" id="UP001168146">
    <property type="component" value="Unassembled WGS sequence"/>
</dbReference>
<feature type="transmembrane region" description="Helical" evidence="2">
    <location>
        <begin position="81"/>
        <end position="102"/>
    </location>
</feature>
<dbReference type="Proteomes" id="UP000310066">
    <property type="component" value="Unassembled WGS sequence"/>
</dbReference>
<keyword evidence="7" id="KW-1185">Reference proteome</keyword>
<feature type="compositionally biased region" description="Basic and acidic residues" evidence="1">
    <location>
        <begin position="162"/>
        <end position="177"/>
    </location>
</feature>
<dbReference type="OrthoDB" id="10466907at2759"/>
<evidence type="ECO:0000313" key="7">
    <source>
        <dbReference type="Proteomes" id="UP001175353"/>
    </source>
</evidence>
<feature type="compositionally biased region" description="Basic and acidic residues" evidence="1">
    <location>
        <begin position="115"/>
        <end position="126"/>
    </location>
</feature>
<reference evidence="5 6" key="1">
    <citation type="submission" date="2017-03" db="EMBL/GenBank/DDBJ databases">
        <title>Genomes of endolithic fungi from Antarctica.</title>
        <authorList>
            <person name="Coleine C."/>
            <person name="Masonjones S."/>
            <person name="Stajich J.E."/>
        </authorList>
    </citation>
    <scope>NUCLEOTIDE SEQUENCE [LARGE SCALE GENOMIC DNA]</scope>
    <source>
        <strain evidence="5 6">CCFEE 5311</strain>
    </source>
</reference>
<reference evidence="4" key="3">
    <citation type="submission" date="2023-06" db="EMBL/GenBank/DDBJ databases">
        <title>Black Yeasts Isolated from many extreme environments.</title>
        <authorList>
            <person name="Coleine C."/>
            <person name="Stajich J.E."/>
            <person name="Selbmann L."/>
        </authorList>
    </citation>
    <scope>NUCLEOTIDE SEQUENCE</scope>
    <source>
        <strain evidence="4">CCFEE 5200</strain>
    </source>
</reference>
<evidence type="ECO:0000313" key="6">
    <source>
        <dbReference type="Proteomes" id="UP000310066"/>
    </source>
</evidence>
<evidence type="ECO:0000256" key="1">
    <source>
        <dbReference type="SAM" id="MobiDB-lite"/>
    </source>
</evidence>
<proteinExistence type="predicted"/>